<reference evidence="3" key="1">
    <citation type="journal article" date="2019" name="Int. J. Syst. Evol. Microbiol.">
        <title>The Global Catalogue of Microorganisms (GCM) 10K type strain sequencing project: providing services to taxonomists for standard genome sequencing and annotation.</title>
        <authorList>
            <consortium name="The Broad Institute Genomics Platform"/>
            <consortium name="The Broad Institute Genome Sequencing Center for Infectious Disease"/>
            <person name="Wu L."/>
            <person name="Ma J."/>
        </authorList>
    </citation>
    <scope>NUCLEOTIDE SEQUENCE [LARGE SCALE GENOMIC DNA]</scope>
    <source>
        <strain evidence="3">JCM 17111</strain>
    </source>
</reference>
<evidence type="ECO:0000256" key="1">
    <source>
        <dbReference type="SAM" id="SignalP"/>
    </source>
</evidence>
<proteinExistence type="predicted"/>
<keyword evidence="3" id="KW-1185">Reference proteome</keyword>
<evidence type="ECO:0008006" key="4">
    <source>
        <dbReference type="Google" id="ProtNLM"/>
    </source>
</evidence>
<evidence type="ECO:0000313" key="3">
    <source>
        <dbReference type="Proteomes" id="UP001500954"/>
    </source>
</evidence>
<organism evidence="2 3">
    <name type="scientific">Snuella lapsa</name>
    <dbReference type="NCBI Taxonomy" id="870481"/>
    <lineage>
        <taxon>Bacteria</taxon>
        <taxon>Pseudomonadati</taxon>
        <taxon>Bacteroidota</taxon>
        <taxon>Flavobacteriia</taxon>
        <taxon>Flavobacteriales</taxon>
        <taxon>Flavobacteriaceae</taxon>
        <taxon>Snuella</taxon>
    </lineage>
</organism>
<accession>A0ABP6WYI9</accession>
<comment type="caution">
    <text evidence="2">The sequence shown here is derived from an EMBL/GenBank/DDBJ whole genome shotgun (WGS) entry which is preliminary data.</text>
</comment>
<sequence>MNKLIFIILLILFSISALNGQSIYSNPIAGTNPSSDNPYTNGEVTDLNITGSGIGRGSGLNPPGVTTNNRYNARSWGLLFNSIDYFYITISPNACYEIDLASFAFSSQTSLLGPSSIEVRSSIDDYTSSIGAPTTGLSETISTIDLSGSEYQNISSSITFRIYAWGATSGNGTFSINDFTFNGVVSPSFTTIWNGSSWDNGLPDISTTAIIDGDYNTSDNGNLSACNLKINSGSTLTIGNSTYIEVENDINAEGNIIVKSQGAVVQNSNDGIVTATGLIEVEKETALTNAWYEYTYWSSPVSGTTIGSALSDSQPNRRFYYNAQNYLDATMETNNDNSANIGQDDIDDNGDDWQIATNSTTMTPGVGYISSHSKTLFYAEMGSPPHQFEYKFTGPFNNGNISVSIYRNDSELNDTNWNLVGNPYPSAIHIDSFLAANSSIDGAIYLWSHNTVPSSTNNGNQAYNFSNSDYAVINGSGETAGGDGVTPNRSIPSCQSFFISYSNSGTVINSNGAIKEGEINFNNAMRIANGSGNDQFFKASNIEFKDKSNKLWINLTSNNGIFSQTLVSYLNGASDFDDGSFYDAPKSSSNASTATLYTIINNTNKSFAIQGKAPKSLNKNEIITLGFSTNINTTTLYKLSIPKLKGSFLQNHSIYLKDKLLDKLHNLSESDYSFTSEKGVYNKRFEIVFKSKPKKDNLVYNGETVIKALTLANNPFHFNMPKSITIKSIQIFDLHGRQLCYLKTPIAFKADRFQLNKKTIYIVKIECSDGNIITKKIVWH</sequence>
<dbReference type="EMBL" id="BAABCY010000019">
    <property type="protein sequence ID" value="GAA3558570.1"/>
    <property type="molecule type" value="Genomic_DNA"/>
</dbReference>
<dbReference type="RefSeq" id="WP_345004445.1">
    <property type="nucleotide sequence ID" value="NZ_BAABCY010000019.1"/>
</dbReference>
<keyword evidence="1" id="KW-0732">Signal</keyword>
<protein>
    <recommendedName>
        <fullName evidence="4">T9SS type A sorting domain-containing protein</fullName>
    </recommendedName>
</protein>
<feature type="chain" id="PRO_5047004918" description="T9SS type A sorting domain-containing protein" evidence="1">
    <location>
        <begin position="20"/>
        <end position="780"/>
    </location>
</feature>
<name>A0ABP6WYI9_9FLAO</name>
<feature type="signal peptide" evidence="1">
    <location>
        <begin position="1"/>
        <end position="19"/>
    </location>
</feature>
<dbReference type="Proteomes" id="UP001500954">
    <property type="component" value="Unassembled WGS sequence"/>
</dbReference>
<gene>
    <name evidence="2" type="ORF">GCM10022395_07190</name>
</gene>
<evidence type="ECO:0000313" key="2">
    <source>
        <dbReference type="EMBL" id="GAA3558570.1"/>
    </source>
</evidence>